<keyword evidence="3" id="KW-1185">Reference proteome</keyword>
<comment type="caution">
    <text evidence="2">The sequence shown here is derived from an EMBL/GenBank/DDBJ whole genome shotgun (WGS) entry which is preliminary data.</text>
</comment>
<reference evidence="2 3" key="1">
    <citation type="submission" date="2024-10" db="EMBL/GenBank/DDBJ databases">
        <title>Updated reference genomes for cyclostephanoid diatoms.</title>
        <authorList>
            <person name="Roberts W.R."/>
            <person name="Alverson A.J."/>
        </authorList>
    </citation>
    <scope>NUCLEOTIDE SEQUENCE [LARGE SCALE GENOMIC DNA]</scope>
    <source>
        <strain evidence="2 3">AJA276-08</strain>
    </source>
</reference>
<gene>
    <name evidence="2" type="ORF">ACHAW5_009198</name>
</gene>
<organism evidence="2 3">
    <name type="scientific">Stephanodiscus triporus</name>
    <dbReference type="NCBI Taxonomy" id="2934178"/>
    <lineage>
        <taxon>Eukaryota</taxon>
        <taxon>Sar</taxon>
        <taxon>Stramenopiles</taxon>
        <taxon>Ochrophyta</taxon>
        <taxon>Bacillariophyta</taxon>
        <taxon>Coscinodiscophyceae</taxon>
        <taxon>Thalassiosirophycidae</taxon>
        <taxon>Stephanodiscales</taxon>
        <taxon>Stephanodiscaceae</taxon>
        <taxon>Stephanodiscus</taxon>
    </lineage>
</organism>
<sequence>MIILIHPPSLPPRARRGGGSIEKNKIPETKTTEDGSPSRNITRKHDHDPHKKEKKQHGGAGGKGKWNELDDGSE</sequence>
<dbReference type="EMBL" id="JALLAZ020001647">
    <property type="protein sequence ID" value="KAL3769738.1"/>
    <property type="molecule type" value="Genomic_DNA"/>
</dbReference>
<protein>
    <submittedName>
        <fullName evidence="2">Uncharacterized protein</fullName>
    </submittedName>
</protein>
<dbReference type="AlphaFoldDB" id="A0ABD3N0W5"/>
<feature type="region of interest" description="Disordered" evidence="1">
    <location>
        <begin position="1"/>
        <end position="74"/>
    </location>
</feature>
<name>A0ABD3N0W5_9STRA</name>
<proteinExistence type="predicted"/>
<evidence type="ECO:0000313" key="2">
    <source>
        <dbReference type="EMBL" id="KAL3769738.1"/>
    </source>
</evidence>
<accession>A0ABD3N0W5</accession>
<feature type="compositionally biased region" description="Basic and acidic residues" evidence="1">
    <location>
        <begin position="22"/>
        <end position="33"/>
    </location>
</feature>
<evidence type="ECO:0000313" key="3">
    <source>
        <dbReference type="Proteomes" id="UP001530315"/>
    </source>
</evidence>
<evidence type="ECO:0000256" key="1">
    <source>
        <dbReference type="SAM" id="MobiDB-lite"/>
    </source>
</evidence>
<dbReference type="Proteomes" id="UP001530315">
    <property type="component" value="Unassembled WGS sequence"/>
</dbReference>